<protein>
    <submittedName>
        <fullName evidence="1">Uncharacterized protein</fullName>
    </submittedName>
</protein>
<proteinExistence type="predicted"/>
<feature type="non-terminal residue" evidence="1">
    <location>
        <position position="105"/>
    </location>
</feature>
<reference evidence="1 2" key="1">
    <citation type="submission" date="2024-11" db="EMBL/GenBank/DDBJ databases">
        <title>Chromosome-level genome assembly of the freshwater bivalve Anodonta woodiana.</title>
        <authorList>
            <person name="Chen X."/>
        </authorList>
    </citation>
    <scope>NUCLEOTIDE SEQUENCE [LARGE SCALE GENOMIC DNA]</scope>
    <source>
        <strain evidence="1">MN2024</strain>
        <tissue evidence="1">Gills</tissue>
    </source>
</reference>
<dbReference type="AlphaFoldDB" id="A0ABD3Y049"/>
<gene>
    <name evidence="1" type="ORF">ACJMK2_003529</name>
</gene>
<comment type="caution">
    <text evidence="1">The sequence shown here is derived from an EMBL/GenBank/DDBJ whole genome shotgun (WGS) entry which is preliminary data.</text>
</comment>
<accession>A0ABD3Y049</accession>
<dbReference type="EMBL" id="JBJQND010000001">
    <property type="protein sequence ID" value="KAL3891266.1"/>
    <property type="molecule type" value="Genomic_DNA"/>
</dbReference>
<evidence type="ECO:0000313" key="1">
    <source>
        <dbReference type="EMBL" id="KAL3891266.1"/>
    </source>
</evidence>
<sequence length="105" mass="12614">LTKKDCYGCQNDHPSQIQHDKCLMMSQEEKLDEYLDEAWCLISEEAVLHQWYKDLRDHSSPPLFPREIKRIEALLVRSKETKQTPSYLTDLFKQKVRIDLLTYHY</sequence>
<name>A0ABD3Y049_SINWO</name>
<evidence type="ECO:0000313" key="2">
    <source>
        <dbReference type="Proteomes" id="UP001634394"/>
    </source>
</evidence>
<dbReference type="Proteomes" id="UP001634394">
    <property type="component" value="Unassembled WGS sequence"/>
</dbReference>
<organism evidence="1 2">
    <name type="scientific">Sinanodonta woodiana</name>
    <name type="common">Chinese pond mussel</name>
    <name type="synonym">Anodonta woodiana</name>
    <dbReference type="NCBI Taxonomy" id="1069815"/>
    <lineage>
        <taxon>Eukaryota</taxon>
        <taxon>Metazoa</taxon>
        <taxon>Spiralia</taxon>
        <taxon>Lophotrochozoa</taxon>
        <taxon>Mollusca</taxon>
        <taxon>Bivalvia</taxon>
        <taxon>Autobranchia</taxon>
        <taxon>Heteroconchia</taxon>
        <taxon>Palaeoheterodonta</taxon>
        <taxon>Unionida</taxon>
        <taxon>Unionoidea</taxon>
        <taxon>Unionidae</taxon>
        <taxon>Unioninae</taxon>
        <taxon>Sinanodonta</taxon>
    </lineage>
</organism>
<feature type="non-terminal residue" evidence="1">
    <location>
        <position position="1"/>
    </location>
</feature>
<keyword evidence="2" id="KW-1185">Reference proteome</keyword>